<evidence type="ECO:0000256" key="2">
    <source>
        <dbReference type="ARBA" id="ARBA00022519"/>
    </source>
</evidence>
<evidence type="ECO:0000256" key="3">
    <source>
        <dbReference type="ARBA" id="ARBA00022676"/>
    </source>
</evidence>
<dbReference type="GO" id="GO:0009252">
    <property type="term" value="P:peptidoglycan biosynthetic process"/>
    <property type="evidence" value="ECO:0007669"/>
    <property type="project" value="UniProtKB-UniRule"/>
</dbReference>
<dbReference type="Proteomes" id="UP001160519">
    <property type="component" value="Unassembled WGS sequence"/>
</dbReference>
<dbReference type="PANTHER" id="PTHR30400:SF0">
    <property type="entry name" value="BIOSYNTHETIC PEPTIDOGLYCAN TRANSGLYCOSYLASE"/>
    <property type="match status" value="1"/>
</dbReference>
<keyword evidence="10 11" id="KW-0961">Cell wall biogenesis/degradation</keyword>
<feature type="domain" description="Glycosyl transferase family 51" evidence="12">
    <location>
        <begin position="72"/>
        <end position="237"/>
    </location>
</feature>
<dbReference type="EC" id="2.4.99.28" evidence="11"/>
<dbReference type="InterPro" id="IPR011812">
    <property type="entry name" value="Pep_trsgly"/>
</dbReference>
<feature type="transmembrane region" description="Helical" evidence="11">
    <location>
        <begin position="21"/>
        <end position="47"/>
    </location>
</feature>
<dbReference type="GO" id="GO:0071555">
    <property type="term" value="P:cell wall organization"/>
    <property type="evidence" value="ECO:0007669"/>
    <property type="project" value="UniProtKB-KW"/>
</dbReference>
<evidence type="ECO:0000256" key="10">
    <source>
        <dbReference type="ARBA" id="ARBA00023316"/>
    </source>
</evidence>
<comment type="pathway">
    <text evidence="11">Cell wall biogenesis; peptidoglycan biosynthesis.</text>
</comment>
<dbReference type="GO" id="GO:0008955">
    <property type="term" value="F:peptidoglycan glycosyltransferase activity"/>
    <property type="evidence" value="ECO:0007669"/>
    <property type="project" value="UniProtKB-UniRule"/>
</dbReference>
<keyword evidence="1 11" id="KW-1003">Cell membrane</keyword>
<accession>A0AA43TM25</accession>
<evidence type="ECO:0000256" key="6">
    <source>
        <dbReference type="ARBA" id="ARBA00022960"/>
    </source>
</evidence>
<keyword evidence="4 11" id="KW-0808">Transferase</keyword>
<dbReference type="NCBIfam" id="TIGR02070">
    <property type="entry name" value="mono_pep_trsgly"/>
    <property type="match status" value="1"/>
</dbReference>
<dbReference type="SUPFAM" id="SSF53955">
    <property type="entry name" value="Lysozyme-like"/>
    <property type="match status" value="1"/>
</dbReference>
<keyword evidence="6 11" id="KW-0133">Cell shape</keyword>
<dbReference type="PANTHER" id="PTHR30400">
    <property type="entry name" value="MONOFUNCTIONAL BIOSYNTHETIC PEPTIDOGLYCAN TRANSGLYCOSYLASE"/>
    <property type="match status" value="1"/>
</dbReference>
<gene>
    <name evidence="11 13" type="primary">mtgA</name>
    <name evidence="13" type="ORF">PSU93_11460</name>
</gene>
<comment type="similarity">
    <text evidence="11">Belongs to the glycosyltransferase 51 family.</text>
</comment>
<evidence type="ECO:0000256" key="7">
    <source>
        <dbReference type="ARBA" id="ARBA00022984"/>
    </source>
</evidence>
<evidence type="ECO:0000256" key="5">
    <source>
        <dbReference type="ARBA" id="ARBA00022692"/>
    </source>
</evidence>
<dbReference type="Pfam" id="PF00912">
    <property type="entry name" value="Transgly"/>
    <property type="match status" value="1"/>
</dbReference>
<name>A0AA43TM25_9GAMM</name>
<evidence type="ECO:0000256" key="11">
    <source>
        <dbReference type="HAMAP-Rule" id="MF_00766"/>
    </source>
</evidence>
<proteinExistence type="inferred from homology"/>
<dbReference type="AlphaFoldDB" id="A0AA43TM25"/>
<evidence type="ECO:0000256" key="1">
    <source>
        <dbReference type="ARBA" id="ARBA00022475"/>
    </source>
</evidence>
<evidence type="ECO:0000256" key="4">
    <source>
        <dbReference type="ARBA" id="ARBA00022679"/>
    </source>
</evidence>
<dbReference type="GO" id="GO:0005886">
    <property type="term" value="C:plasma membrane"/>
    <property type="evidence" value="ECO:0007669"/>
    <property type="project" value="UniProtKB-SubCell"/>
</dbReference>
<evidence type="ECO:0000313" key="13">
    <source>
        <dbReference type="EMBL" id="MDI1231757.1"/>
    </source>
</evidence>
<keyword evidence="5 11" id="KW-0812">Transmembrane</keyword>
<reference evidence="13" key="1">
    <citation type="submission" date="2023-01" db="EMBL/GenBank/DDBJ databases">
        <title>Biogeochemical cycle of methane in antarctic sediments.</title>
        <authorList>
            <person name="Roldan D.M."/>
            <person name="Menes R.J."/>
        </authorList>
    </citation>
    <scope>NUCLEOTIDE SEQUENCE [LARGE SCALE GENOMIC DNA]</scope>
    <source>
        <strain evidence="13">K-2018 MAG008</strain>
    </source>
</reference>
<evidence type="ECO:0000259" key="12">
    <source>
        <dbReference type="Pfam" id="PF00912"/>
    </source>
</evidence>
<evidence type="ECO:0000256" key="8">
    <source>
        <dbReference type="ARBA" id="ARBA00022989"/>
    </source>
</evidence>
<sequence length="239" mass="27048">MARQSRNPKTSNSRSLSIKRLLRKAALYLLLTFLATSVGLCVLLRWVPAPTSAFMMYRHIEDLMVDGSFQTIKYSWVGARKISAHASSAVIASEDQRFFQHSGFDLHSIQSSIDNYIDGGKLRGASTISQQVAKNLFLTPSKSFVRKGLEVWFTLLIELLWSKDRILIVYLNIAEFGDHLFGIEAASQHYFGVHASQISRSQAALLAATLPNPILLRAEQPSRYLLKRQHWILLQMQNQ</sequence>
<keyword evidence="9 11" id="KW-0472">Membrane</keyword>
<dbReference type="HAMAP" id="MF_00766">
    <property type="entry name" value="PGT_MtgA"/>
    <property type="match status" value="1"/>
</dbReference>
<dbReference type="InterPro" id="IPR036950">
    <property type="entry name" value="PBP_transglycosylase"/>
</dbReference>
<comment type="catalytic activity">
    <reaction evidence="11">
        <text>[GlcNAc-(1-&gt;4)-Mur2Ac(oyl-L-Ala-gamma-D-Glu-L-Lys-D-Ala-D-Ala)](n)-di-trans,octa-cis-undecaprenyl diphosphate + beta-D-GlcNAc-(1-&gt;4)-Mur2Ac(oyl-L-Ala-gamma-D-Glu-L-Lys-D-Ala-D-Ala)-di-trans,octa-cis-undecaprenyl diphosphate = [GlcNAc-(1-&gt;4)-Mur2Ac(oyl-L-Ala-gamma-D-Glu-L-Lys-D-Ala-D-Ala)](n+1)-di-trans,octa-cis-undecaprenyl diphosphate + di-trans,octa-cis-undecaprenyl diphosphate + H(+)</text>
        <dbReference type="Rhea" id="RHEA:23708"/>
        <dbReference type="Rhea" id="RHEA-COMP:9602"/>
        <dbReference type="Rhea" id="RHEA-COMP:9603"/>
        <dbReference type="ChEBI" id="CHEBI:15378"/>
        <dbReference type="ChEBI" id="CHEBI:58405"/>
        <dbReference type="ChEBI" id="CHEBI:60033"/>
        <dbReference type="ChEBI" id="CHEBI:78435"/>
        <dbReference type="EC" id="2.4.99.28"/>
    </reaction>
</comment>
<organism evidence="13 14">
    <name type="scientific">Candidatus Methylobacter titanis</name>
    <dbReference type="NCBI Taxonomy" id="3053457"/>
    <lineage>
        <taxon>Bacteria</taxon>
        <taxon>Pseudomonadati</taxon>
        <taxon>Pseudomonadota</taxon>
        <taxon>Gammaproteobacteria</taxon>
        <taxon>Methylococcales</taxon>
        <taxon>Methylococcaceae</taxon>
        <taxon>Methylobacter</taxon>
    </lineage>
</organism>
<evidence type="ECO:0000313" key="14">
    <source>
        <dbReference type="Proteomes" id="UP001160519"/>
    </source>
</evidence>
<keyword evidence="3 11" id="KW-0328">Glycosyltransferase</keyword>
<keyword evidence="7 11" id="KW-0573">Peptidoglycan synthesis</keyword>
<dbReference type="GO" id="GO:0016763">
    <property type="term" value="F:pentosyltransferase activity"/>
    <property type="evidence" value="ECO:0007669"/>
    <property type="project" value="InterPro"/>
</dbReference>
<evidence type="ECO:0000256" key="9">
    <source>
        <dbReference type="ARBA" id="ARBA00023136"/>
    </source>
</evidence>
<keyword evidence="14" id="KW-1185">Reference proteome</keyword>
<dbReference type="GO" id="GO:0008360">
    <property type="term" value="P:regulation of cell shape"/>
    <property type="evidence" value="ECO:0007669"/>
    <property type="project" value="UniProtKB-KW"/>
</dbReference>
<dbReference type="InterPro" id="IPR001264">
    <property type="entry name" value="Glyco_trans_51"/>
</dbReference>
<dbReference type="InterPro" id="IPR023346">
    <property type="entry name" value="Lysozyme-like_dom_sf"/>
</dbReference>
<dbReference type="GO" id="GO:0009274">
    <property type="term" value="C:peptidoglycan-based cell wall"/>
    <property type="evidence" value="ECO:0007669"/>
    <property type="project" value="InterPro"/>
</dbReference>
<comment type="function">
    <text evidence="11">Peptidoglycan polymerase that catalyzes glycan chain elongation from lipid-linked precursors.</text>
</comment>
<keyword evidence="8 11" id="KW-1133">Transmembrane helix</keyword>
<keyword evidence="2 11" id="KW-0997">Cell inner membrane</keyword>
<comment type="caution">
    <text evidence="13">The sequence shown here is derived from an EMBL/GenBank/DDBJ whole genome shotgun (WGS) entry which is preliminary data.</text>
</comment>
<protein>
    <recommendedName>
        <fullName evidence="11">Biosynthetic peptidoglycan transglycosylase</fullName>
        <ecNumber evidence="11">2.4.99.28</ecNumber>
    </recommendedName>
    <alternativeName>
        <fullName evidence="11">Glycan polymerase</fullName>
    </alternativeName>
    <alternativeName>
        <fullName evidence="11">Peptidoglycan glycosyltransferase MtgA</fullName>
        <shortName evidence="11">PGT</shortName>
    </alternativeName>
</protein>
<comment type="subcellular location">
    <subcellularLocation>
        <location evidence="11">Cell inner membrane</location>
        <topology evidence="11">Single-pass membrane protein</topology>
    </subcellularLocation>
</comment>
<dbReference type="Gene3D" id="1.10.3810.10">
    <property type="entry name" value="Biosynthetic peptidoglycan transglycosylase-like"/>
    <property type="match status" value="1"/>
</dbReference>
<dbReference type="EMBL" id="JAQSDF010000041">
    <property type="protein sequence ID" value="MDI1231757.1"/>
    <property type="molecule type" value="Genomic_DNA"/>
</dbReference>